<accession>A0ACC0IMI3</accession>
<comment type="caution">
    <text evidence="1">The sequence shown here is derived from an EMBL/GenBank/DDBJ whole genome shotgun (WGS) entry which is preliminary data.</text>
</comment>
<reference evidence="1 2" key="1">
    <citation type="journal article" date="2022" name="Plant J.">
        <title>Chromosome-level genome of Camellia lanceoleosa provides a valuable resource for understanding genome evolution and self-incompatibility.</title>
        <authorList>
            <person name="Gong W."/>
            <person name="Xiao S."/>
            <person name="Wang L."/>
            <person name="Liao Z."/>
            <person name="Chang Y."/>
            <person name="Mo W."/>
            <person name="Hu G."/>
            <person name="Li W."/>
            <person name="Zhao G."/>
            <person name="Zhu H."/>
            <person name="Hu X."/>
            <person name="Ji K."/>
            <person name="Xiang X."/>
            <person name="Song Q."/>
            <person name="Yuan D."/>
            <person name="Jin S."/>
            <person name="Zhang L."/>
        </authorList>
    </citation>
    <scope>NUCLEOTIDE SEQUENCE [LARGE SCALE GENOMIC DNA]</scope>
    <source>
        <strain evidence="1">SQ_2022a</strain>
    </source>
</reference>
<evidence type="ECO:0000313" key="2">
    <source>
        <dbReference type="Proteomes" id="UP001060215"/>
    </source>
</evidence>
<keyword evidence="2" id="KW-1185">Reference proteome</keyword>
<evidence type="ECO:0000313" key="1">
    <source>
        <dbReference type="EMBL" id="KAI8026785.1"/>
    </source>
</evidence>
<proteinExistence type="predicted"/>
<name>A0ACC0IMI3_9ERIC</name>
<gene>
    <name evidence="1" type="ORF">LOK49_LG02G01684</name>
</gene>
<protein>
    <submittedName>
        <fullName evidence="1">Cytochrome P450 3A11</fullName>
    </submittedName>
</protein>
<sequence length="536" mass="60049">MESEVLLLRDYATRQINALLWVSLIAITVLLLRKVIRIFRLWSIANLIPGPPCPSSFYGHSTLISGANLTDLLSKSHEEYGPVVKLWLGPTQLLVSIKDPELIKEMLLKAKDKLPLTGRAFHLAFGRSSLFVSSFKEVQKRRDLLATELNGKLLQRANLIPTKVVDCVMERIQDIMSKGSLDCKMVSQHLAFTVLGATLFGDAFLGWSEATIYEELLMMIAKDACFWASYGVTPIWNQGFWRYQYLCTKLKSLTQDIIQQCGQNYKLFCQMDQNPHHETRNKVGGAASHSANVFLQEFDDHVNAREPCGNIISVMFHGYLTTAGLIGNVLARLATNPEIQDKIHSEIITVRKGSLSQDQQSVKQMLFLLATLYESARLLPAGPLLQRCSLKHDFYLKTGVMIPAGAILVVPVQLVQMDDSSWGSDANQFNPYRFLSKAEKKSNIVHAMPFAEERVDVGQDTYVLNDPNENAAFLPFGSGTRACLGQKFVILGVATLFASLLEHYEIRLQPGSENDPKPMMNQLLPNPKIVFVKRDS</sequence>
<dbReference type="EMBL" id="CM045760">
    <property type="protein sequence ID" value="KAI8026785.1"/>
    <property type="molecule type" value="Genomic_DNA"/>
</dbReference>
<dbReference type="Proteomes" id="UP001060215">
    <property type="component" value="Chromosome 3"/>
</dbReference>
<organism evidence="1 2">
    <name type="scientific">Camellia lanceoleosa</name>
    <dbReference type="NCBI Taxonomy" id="1840588"/>
    <lineage>
        <taxon>Eukaryota</taxon>
        <taxon>Viridiplantae</taxon>
        <taxon>Streptophyta</taxon>
        <taxon>Embryophyta</taxon>
        <taxon>Tracheophyta</taxon>
        <taxon>Spermatophyta</taxon>
        <taxon>Magnoliopsida</taxon>
        <taxon>eudicotyledons</taxon>
        <taxon>Gunneridae</taxon>
        <taxon>Pentapetalae</taxon>
        <taxon>asterids</taxon>
        <taxon>Ericales</taxon>
        <taxon>Theaceae</taxon>
        <taxon>Camellia</taxon>
    </lineage>
</organism>